<dbReference type="PANTHER" id="PTHR48085:SF5">
    <property type="entry name" value="CADMIUM_ZINC-TRANSPORTING ATPASE HMA4-RELATED"/>
    <property type="match status" value="1"/>
</dbReference>
<dbReference type="GO" id="GO:0015086">
    <property type="term" value="F:cadmium ion transmembrane transporter activity"/>
    <property type="evidence" value="ECO:0007669"/>
    <property type="project" value="TreeGrafter"/>
</dbReference>
<dbReference type="PROSITE" id="PS00154">
    <property type="entry name" value="ATPASE_E1_E2"/>
    <property type="match status" value="1"/>
</dbReference>
<dbReference type="SFLD" id="SFLDS00003">
    <property type="entry name" value="Haloacid_Dehalogenase"/>
    <property type="match status" value="1"/>
</dbReference>
<comment type="similarity">
    <text evidence="2 12">Belongs to the cation transport ATPase (P-type) (TC 3.A.3) family. Type IB subfamily.</text>
</comment>
<dbReference type="InterPro" id="IPR059000">
    <property type="entry name" value="ATPase_P-type_domA"/>
</dbReference>
<dbReference type="PANTHER" id="PTHR48085">
    <property type="entry name" value="CADMIUM/ZINC-TRANSPORTING ATPASE HMA2-RELATED"/>
    <property type="match status" value="1"/>
</dbReference>
<feature type="transmembrane region" description="Helical" evidence="12">
    <location>
        <begin position="141"/>
        <end position="159"/>
    </location>
</feature>
<dbReference type="PRINTS" id="PR00941">
    <property type="entry name" value="CDATPASE"/>
</dbReference>
<dbReference type="GO" id="GO:0016887">
    <property type="term" value="F:ATP hydrolysis activity"/>
    <property type="evidence" value="ECO:0007669"/>
    <property type="project" value="InterPro"/>
</dbReference>
<evidence type="ECO:0000256" key="1">
    <source>
        <dbReference type="ARBA" id="ARBA00004141"/>
    </source>
</evidence>
<keyword evidence="12" id="KW-1003">Cell membrane</keyword>
<dbReference type="Pfam" id="PF00403">
    <property type="entry name" value="HMA"/>
    <property type="match status" value="1"/>
</dbReference>
<dbReference type="Pfam" id="PF00702">
    <property type="entry name" value="Hydrolase"/>
    <property type="match status" value="1"/>
</dbReference>
<feature type="transmembrane region" description="Helical" evidence="12">
    <location>
        <begin position="706"/>
        <end position="725"/>
    </location>
</feature>
<dbReference type="InterPro" id="IPR006121">
    <property type="entry name" value="HMA_dom"/>
</dbReference>
<protein>
    <recommendedName>
        <fullName evidence="10">P-type Zn(2+) transporter</fullName>
        <ecNumber evidence="10">7.2.2.12</ecNumber>
    </recommendedName>
</protein>
<feature type="transmembrane region" description="Helical" evidence="12">
    <location>
        <begin position="343"/>
        <end position="363"/>
    </location>
</feature>
<feature type="transmembrane region" description="Helical" evidence="12">
    <location>
        <begin position="680"/>
        <end position="700"/>
    </location>
</feature>
<evidence type="ECO:0000256" key="4">
    <source>
        <dbReference type="ARBA" id="ARBA00022723"/>
    </source>
</evidence>
<dbReference type="SFLD" id="SFLDF00027">
    <property type="entry name" value="p-type_atpase"/>
    <property type="match status" value="1"/>
</dbReference>
<evidence type="ECO:0000256" key="11">
    <source>
        <dbReference type="ARBA" id="ARBA00047308"/>
    </source>
</evidence>
<dbReference type="InterPro" id="IPR001757">
    <property type="entry name" value="P_typ_ATPase"/>
</dbReference>
<evidence type="ECO:0000256" key="3">
    <source>
        <dbReference type="ARBA" id="ARBA00022692"/>
    </source>
</evidence>
<comment type="subcellular location">
    <subcellularLocation>
        <location evidence="12">Cell membrane</location>
    </subcellularLocation>
    <subcellularLocation>
        <location evidence="1">Membrane</location>
        <topology evidence="1">Multi-pass membrane protein</topology>
    </subcellularLocation>
</comment>
<dbReference type="NCBIfam" id="TIGR01511">
    <property type="entry name" value="ATPase-IB1_Cu"/>
    <property type="match status" value="1"/>
</dbReference>
<dbReference type="InterPro" id="IPR036163">
    <property type="entry name" value="HMA_dom_sf"/>
</dbReference>
<dbReference type="SUPFAM" id="SSF55008">
    <property type="entry name" value="HMA, heavy metal-associated domain"/>
    <property type="match status" value="1"/>
</dbReference>
<evidence type="ECO:0000313" key="14">
    <source>
        <dbReference type="EMBL" id="MTU44117.1"/>
    </source>
</evidence>
<dbReference type="SUPFAM" id="SSF81665">
    <property type="entry name" value="Calcium ATPase, transmembrane domain M"/>
    <property type="match status" value="1"/>
</dbReference>
<feature type="transmembrane region" description="Helical" evidence="12">
    <location>
        <begin position="171"/>
        <end position="190"/>
    </location>
</feature>
<dbReference type="Proteomes" id="UP000462362">
    <property type="component" value="Unassembled WGS sequence"/>
</dbReference>
<evidence type="ECO:0000256" key="9">
    <source>
        <dbReference type="ARBA" id="ARBA00023136"/>
    </source>
</evidence>
<keyword evidence="4 12" id="KW-0479">Metal-binding</keyword>
<proteinExistence type="inferred from homology"/>
<dbReference type="CDD" id="cd00371">
    <property type="entry name" value="HMA"/>
    <property type="match status" value="1"/>
</dbReference>
<dbReference type="SUPFAM" id="SSF56784">
    <property type="entry name" value="HAD-like"/>
    <property type="match status" value="1"/>
</dbReference>
<comment type="caution">
    <text evidence="14">The sequence shown here is derived from an EMBL/GenBank/DDBJ whole genome shotgun (WGS) entry which is preliminary data.</text>
</comment>
<comment type="catalytic activity">
    <reaction evidence="11">
        <text>Zn(2+)(in) + ATP + H2O = Zn(2+)(out) + ADP + phosphate + H(+)</text>
        <dbReference type="Rhea" id="RHEA:20621"/>
        <dbReference type="ChEBI" id="CHEBI:15377"/>
        <dbReference type="ChEBI" id="CHEBI:15378"/>
        <dbReference type="ChEBI" id="CHEBI:29105"/>
        <dbReference type="ChEBI" id="CHEBI:30616"/>
        <dbReference type="ChEBI" id="CHEBI:43474"/>
        <dbReference type="ChEBI" id="CHEBI:456216"/>
        <dbReference type="EC" id="7.2.2.12"/>
    </reaction>
</comment>
<dbReference type="EMBL" id="WNCL01000047">
    <property type="protein sequence ID" value="MTU44117.1"/>
    <property type="molecule type" value="Genomic_DNA"/>
</dbReference>
<name>A0A6I3S3U2_9BURK</name>
<dbReference type="Gene3D" id="3.40.1110.10">
    <property type="entry name" value="Calcium-transporting ATPase, cytoplasmic domain N"/>
    <property type="match status" value="1"/>
</dbReference>
<dbReference type="Gene3D" id="3.30.70.100">
    <property type="match status" value="1"/>
</dbReference>
<dbReference type="InterPro" id="IPR036412">
    <property type="entry name" value="HAD-like_sf"/>
</dbReference>
<keyword evidence="6 12" id="KW-0067">ATP-binding</keyword>
<dbReference type="NCBIfam" id="TIGR01525">
    <property type="entry name" value="ATPase-IB_hvy"/>
    <property type="match status" value="1"/>
</dbReference>
<dbReference type="Pfam" id="PF00122">
    <property type="entry name" value="E1-E2_ATPase"/>
    <property type="match status" value="1"/>
</dbReference>
<dbReference type="NCBIfam" id="TIGR01494">
    <property type="entry name" value="ATPase_P-type"/>
    <property type="match status" value="2"/>
</dbReference>
<gene>
    <name evidence="14" type="ORF">GMD42_11010</name>
</gene>
<dbReference type="InterPro" id="IPR044492">
    <property type="entry name" value="P_typ_ATPase_HD_dom"/>
</dbReference>
<dbReference type="GO" id="GO:0005524">
    <property type="term" value="F:ATP binding"/>
    <property type="evidence" value="ECO:0007669"/>
    <property type="project" value="UniProtKB-UniRule"/>
</dbReference>
<evidence type="ECO:0000256" key="10">
    <source>
        <dbReference type="ARBA" id="ARBA00039097"/>
    </source>
</evidence>
<dbReference type="GO" id="GO:0005886">
    <property type="term" value="C:plasma membrane"/>
    <property type="evidence" value="ECO:0007669"/>
    <property type="project" value="UniProtKB-SubCell"/>
</dbReference>
<feature type="transmembrane region" description="Helical" evidence="12">
    <location>
        <begin position="375"/>
        <end position="399"/>
    </location>
</feature>
<evidence type="ECO:0000256" key="8">
    <source>
        <dbReference type="ARBA" id="ARBA00022989"/>
    </source>
</evidence>
<dbReference type="SUPFAM" id="SSF81653">
    <property type="entry name" value="Calcium ATPase, transduction domain A"/>
    <property type="match status" value="1"/>
</dbReference>
<evidence type="ECO:0000256" key="2">
    <source>
        <dbReference type="ARBA" id="ARBA00006024"/>
    </source>
</evidence>
<evidence type="ECO:0000256" key="6">
    <source>
        <dbReference type="ARBA" id="ARBA00022840"/>
    </source>
</evidence>
<dbReference type="GO" id="GO:0046872">
    <property type="term" value="F:metal ion binding"/>
    <property type="evidence" value="ECO:0007669"/>
    <property type="project" value="UniProtKB-KW"/>
</dbReference>
<dbReference type="InterPro" id="IPR023214">
    <property type="entry name" value="HAD_sf"/>
</dbReference>
<dbReference type="GO" id="GO:0016463">
    <property type="term" value="F:P-type zinc transporter activity"/>
    <property type="evidence" value="ECO:0007669"/>
    <property type="project" value="UniProtKB-EC"/>
</dbReference>
<dbReference type="FunFam" id="2.70.150.10:FF:000002">
    <property type="entry name" value="Copper-transporting ATPase 1, putative"/>
    <property type="match status" value="1"/>
</dbReference>
<dbReference type="SFLD" id="SFLDG00002">
    <property type="entry name" value="C1.7:_P-type_atpase_like"/>
    <property type="match status" value="1"/>
</dbReference>
<dbReference type="InterPro" id="IPR018303">
    <property type="entry name" value="ATPase_P-typ_P_site"/>
</dbReference>
<dbReference type="InterPro" id="IPR008250">
    <property type="entry name" value="ATPase_P-typ_transduc_dom_A_sf"/>
</dbReference>
<dbReference type="EC" id="7.2.2.12" evidence="10"/>
<keyword evidence="7" id="KW-1278">Translocase</keyword>
<evidence type="ECO:0000256" key="5">
    <source>
        <dbReference type="ARBA" id="ARBA00022741"/>
    </source>
</evidence>
<keyword evidence="5 12" id="KW-0547">Nucleotide-binding</keyword>
<accession>A0A6I3S3U2</accession>
<keyword evidence="9 12" id="KW-0472">Membrane</keyword>
<dbReference type="PRINTS" id="PR00119">
    <property type="entry name" value="CATATPASE"/>
</dbReference>
<dbReference type="PROSITE" id="PS50846">
    <property type="entry name" value="HMA_2"/>
    <property type="match status" value="1"/>
</dbReference>
<dbReference type="AlphaFoldDB" id="A0A6I3S3U2"/>
<dbReference type="InterPro" id="IPR051014">
    <property type="entry name" value="Cation_Transport_ATPase_IB"/>
</dbReference>
<keyword evidence="3 12" id="KW-0812">Transmembrane</keyword>
<dbReference type="InterPro" id="IPR023299">
    <property type="entry name" value="ATPase_P-typ_cyto_dom_N"/>
</dbReference>
<evidence type="ECO:0000313" key="15">
    <source>
        <dbReference type="Proteomes" id="UP000462362"/>
    </source>
</evidence>
<keyword evidence="8 12" id="KW-1133">Transmembrane helix</keyword>
<reference evidence="14 15" key="1">
    <citation type="journal article" date="2019" name="Nat. Med.">
        <title>A library of human gut bacterial isolates paired with longitudinal multiomics data enables mechanistic microbiome research.</title>
        <authorList>
            <person name="Poyet M."/>
            <person name="Groussin M."/>
            <person name="Gibbons S.M."/>
            <person name="Avila-Pacheco J."/>
            <person name="Jiang X."/>
            <person name="Kearney S.M."/>
            <person name="Perrotta A.R."/>
            <person name="Berdy B."/>
            <person name="Zhao S."/>
            <person name="Lieberman T.D."/>
            <person name="Swanson P.K."/>
            <person name="Smith M."/>
            <person name="Roesemann S."/>
            <person name="Alexander J.E."/>
            <person name="Rich S.A."/>
            <person name="Livny J."/>
            <person name="Vlamakis H."/>
            <person name="Clish C."/>
            <person name="Bullock K."/>
            <person name="Deik A."/>
            <person name="Scott J."/>
            <person name="Pierce K.A."/>
            <person name="Xavier R.J."/>
            <person name="Alm E.J."/>
        </authorList>
    </citation>
    <scope>NUCLEOTIDE SEQUENCE [LARGE SCALE GENOMIC DNA]</scope>
    <source>
        <strain evidence="14 15">BIOML-A2</strain>
    </source>
</reference>
<evidence type="ECO:0000259" key="13">
    <source>
        <dbReference type="PROSITE" id="PS50846"/>
    </source>
</evidence>
<sequence>MKIIHTPEALPAIKQAFDANNLKLKMRTNEGKETTQIRIQQMDCPTEEGLIRKKLNGMKGVSGLQFNLMNRVLTVSYPKGMLPEIVAAIKSLDYTPEVLEAHEKPKLSEFKPTKIAWWKYILGIVIAAGSEACEYLSMPEWLSIALAVAAIALVGLGTYKKGFIAVRNLNFNMNALMAVAVTGAVLIGSWPEAAMVMVLFELSEAIEQLSLDRARGAIRSLLSLAPQTARVERDGTFVEVPAKDIKIGEVVRVVPGERLPVDGVVLSGQTSIDQSPITGESMPVEKKPEDKVFAGTINKNGTITYRAESDIDNSMPARIISAIESAQSSRAPTQRFVDSFAKVYTPTVFLIAVLTAVIPPLFVGGDWLDWLYKGLTLLVIACPCALVISTPVTIVSGLATAARRGILIKGGVYLEKGRSLQSIAFDKTGTLTKGKPAVITFENAGAGLTDEEILDLATALAVRNDHPVSKAVSDYSAQQKPTAQKEVHGFYAAPGQGVIGEIDGTEYYLGNIKGLDKFYLNGPAVRAKVSELADHGYTPLIFASAKKVLAYFGVADSIKENAPEVIGQLKGLGVKTIMLTGDNEKAARQIAEKVGVDRAKGNLLPEDKQSLVDSIAKREVIGMVGDGINDAPALARADIGFAMGAAGTDTAIETADVALMDDDLRKLPEFIKLSKKTFRLLVENIVIALSIKLIFFVLTLAGIGTMWMAVFADTGTCLIVVANGLRMLRWRG</sequence>
<dbReference type="Gene3D" id="3.40.50.1000">
    <property type="entry name" value="HAD superfamily/HAD-like"/>
    <property type="match status" value="1"/>
</dbReference>
<feature type="domain" description="HMA" evidence="13">
    <location>
        <begin position="33"/>
        <end position="97"/>
    </location>
</feature>
<organism evidence="14 15">
    <name type="scientific">Parasutterella excrementihominis</name>
    <dbReference type="NCBI Taxonomy" id="487175"/>
    <lineage>
        <taxon>Bacteria</taxon>
        <taxon>Pseudomonadati</taxon>
        <taxon>Pseudomonadota</taxon>
        <taxon>Betaproteobacteria</taxon>
        <taxon>Burkholderiales</taxon>
        <taxon>Sutterellaceae</taxon>
        <taxon>Parasutterella</taxon>
    </lineage>
</organism>
<evidence type="ECO:0000256" key="12">
    <source>
        <dbReference type="RuleBase" id="RU362081"/>
    </source>
</evidence>
<dbReference type="Gene3D" id="2.70.150.10">
    <property type="entry name" value="Calcium-transporting ATPase, cytoplasmic transduction domain A"/>
    <property type="match status" value="1"/>
</dbReference>
<evidence type="ECO:0000256" key="7">
    <source>
        <dbReference type="ARBA" id="ARBA00022967"/>
    </source>
</evidence>
<dbReference type="InterPro" id="IPR027256">
    <property type="entry name" value="P-typ_ATPase_IB"/>
</dbReference>
<dbReference type="InterPro" id="IPR023298">
    <property type="entry name" value="ATPase_P-typ_TM_dom_sf"/>
</dbReference>